<gene>
    <name evidence="2" type="ORF">Y981_00150</name>
</gene>
<reference evidence="2 3" key="2">
    <citation type="journal article" date="2015" name="Biomed. Res. Int.">
        <title>Effects of Arsenite Resistance on the Growth and Functional Gene Expression of Leptospirillum ferriphilum and Acidithiobacillus thiooxidans in Pure Culture and Coculture.</title>
        <authorList>
            <person name="Jiang H."/>
            <person name="Liang Y."/>
            <person name="Yin H."/>
            <person name="Xiao Y."/>
            <person name="Guo X."/>
            <person name="Xu Y."/>
            <person name="Hu Q."/>
            <person name="Liu H."/>
            <person name="Liu X."/>
        </authorList>
    </citation>
    <scope>NUCLEOTIDE SEQUENCE [LARGE SCALE GENOMIC DNA]</scope>
    <source>
        <strain evidence="2 3">YSK</strain>
    </source>
</reference>
<dbReference type="EMBL" id="CP007243">
    <property type="protein sequence ID" value="AIA31349.1"/>
    <property type="molecule type" value="Genomic_DNA"/>
</dbReference>
<dbReference type="Proteomes" id="UP000027059">
    <property type="component" value="Chromosome"/>
</dbReference>
<dbReference type="KEGG" id="lfp:Y981_00150"/>
<organism evidence="2 3">
    <name type="scientific">Leptospirillum ferriphilum YSK</name>
    <dbReference type="NCBI Taxonomy" id="1441628"/>
    <lineage>
        <taxon>Bacteria</taxon>
        <taxon>Pseudomonadati</taxon>
        <taxon>Nitrospirota</taxon>
        <taxon>Nitrospiria</taxon>
        <taxon>Nitrospirales</taxon>
        <taxon>Nitrospiraceae</taxon>
        <taxon>Leptospirillum</taxon>
    </lineage>
</organism>
<sequence>MNSRKDLWTTGSPELFGIQQQGRAFTGMRMGASLRGAGEGQLSKTLHVSGLGFIPVTKESPSGSKGTTKRVSVSDGARDSQGFDDGE</sequence>
<keyword evidence="3" id="KW-1185">Reference proteome</keyword>
<protein>
    <submittedName>
        <fullName evidence="2">Uncharacterized protein</fullName>
    </submittedName>
</protein>
<feature type="compositionally biased region" description="Polar residues" evidence="1">
    <location>
        <begin position="59"/>
        <end position="71"/>
    </location>
</feature>
<evidence type="ECO:0000313" key="2">
    <source>
        <dbReference type="EMBL" id="AIA31349.1"/>
    </source>
</evidence>
<evidence type="ECO:0000313" key="3">
    <source>
        <dbReference type="Proteomes" id="UP000027059"/>
    </source>
</evidence>
<proteinExistence type="predicted"/>
<evidence type="ECO:0000256" key="1">
    <source>
        <dbReference type="SAM" id="MobiDB-lite"/>
    </source>
</evidence>
<dbReference type="HOGENOM" id="CLU_2479557_0_0_0"/>
<accession>A0A059XRZ3</accession>
<dbReference type="AlphaFoldDB" id="A0A059XRZ3"/>
<reference evidence="3" key="1">
    <citation type="submission" date="2014-02" db="EMBL/GenBank/DDBJ databases">
        <title>Complete genome sequence and comparative genomic analysis of the nitrogen-fixing bacterium Leptospirillum ferriphilum YSK.</title>
        <authorList>
            <person name="Guo X."/>
            <person name="Yin H."/>
            <person name="Liang Y."/>
            <person name="Hu Q."/>
            <person name="Ma L."/>
            <person name="Xiao Y."/>
            <person name="Zhang X."/>
            <person name="Qiu G."/>
            <person name="Liu X."/>
        </authorList>
    </citation>
    <scope>NUCLEOTIDE SEQUENCE [LARGE SCALE GENOMIC DNA]</scope>
    <source>
        <strain evidence="3">YSK</strain>
    </source>
</reference>
<feature type="region of interest" description="Disordered" evidence="1">
    <location>
        <begin position="56"/>
        <end position="87"/>
    </location>
</feature>
<name>A0A059XRZ3_9BACT</name>